<keyword evidence="2" id="KW-1185">Reference proteome</keyword>
<dbReference type="Proteomes" id="UP000477849">
    <property type="component" value="Unassembled WGS sequence"/>
</dbReference>
<evidence type="ECO:0000313" key="2">
    <source>
        <dbReference type="Proteomes" id="UP000477849"/>
    </source>
</evidence>
<name>A0A6M1S4H6_9HYPH</name>
<dbReference type="EMBL" id="JAAKZH010000003">
    <property type="protein sequence ID" value="NGO64217.1"/>
    <property type="molecule type" value="Genomic_DNA"/>
</dbReference>
<dbReference type="RefSeq" id="WP_163905231.1">
    <property type="nucleotide sequence ID" value="NZ_CP048427.1"/>
</dbReference>
<organism evidence="1 2">
    <name type="scientific">Rhizobium daejeonense</name>
    <dbReference type="NCBI Taxonomy" id="240521"/>
    <lineage>
        <taxon>Bacteria</taxon>
        <taxon>Pseudomonadati</taxon>
        <taxon>Pseudomonadota</taxon>
        <taxon>Alphaproteobacteria</taxon>
        <taxon>Hyphomicrobiales</taxon>
        <taxon>Rhizobiaceae</taxon>
        <taxon>Rhizobium/Agrobacterium group</taxon>
        <taxon>Rhizobium</taxon>
    </lineage>
</organism>
<sequence>MILTCYDCPKQLSFSGSNRDRFVSLFGWSVRGGRYRCVSCAEVSDDVS</sequence>
<dbReference type="AlphaFoldDB" id="A0A6M1S4H6"/>
<evidence type="ECO:0000313" key="1">
    <source>
        <dbReference type="EMBL" id="NGO64217.1"/>
    </source>
</evidence>
<protein>
    <submittedName>
        <fullName evidence="1">Uncharacterized protein</fullName>
    </submittedName>
</protein>
<comment type="caution">
    <text evidence="1">The sequence shown here is derived from an EMBL/GenBank/DDBJ whole genome shotgun (WGS) entry which is preliminary data.</text>
</comment>
<reference evidence="1 2" key="1">
    <citation type="submission" date="2020-02" db="EMBL/GenBank/DDBJ databases">
        <title>Genome sequence of the type strain CCBAU10050 of Rhizobium daejeonense.</title>
        <authorList>
            <person name="Gao J."/>
            <person name="Sun J."/>
        </authorList>
    </citation>
    <scope>NUCLEOTIDE SEQUENCE [LARGE SCALE GENOMIC DNA]</scope>
    <source>
        <strain evidence="1 2">CCBAU10050</strain>
    </source>
</reference>
<proteinExistence type="predicted"/>
<accession>A0A6M1S4H6</accession>
<gene>
    <name evidence="1" type="ORF">G6N76_11060</name>
</gene>